<keyword evidence="2" id="KW-0378">Hydrolase</keyword>
<dbReference type="InterPro" id="IPR050266">
    <property type="entry name" value="AB_hydrolase_sf"/>
</dbReference>
<accession>A0ABV2U3J8</accession>
<organism evidence="2 3">
    <name type="scientific">Streptomyces sp. 900116325</name>
    <dbReference type="NCBI Taxonomy" id="3154295"/>
    <lineage>
        <taxon>Bacteria</taxon>
        <taxon>Bacillati</taxon>
        <taxon>Actinomycetota</taxon>
        <taxon>Actinomycetes</taxon>
        <taxon>Kitasatosporales</taxon>
        <taxon>Streptomycetaceae</taxon>
        <taxon>Streptomyces</taxon>
    </lineage>
</organism>
<comment type="caution">
    <text evidence="2">The sequence shown here is derived from an EMBL/GenBank/DDBJ whole genome shotgun (WGS) entry which is preliminary data.</text>
</comment>
<dbReference type="InterPro" id="IPR029058">
    <property type="entry name" value="AB_hydrolase_fold"/>
</dbReference>
<keyword evidence="3" id="KW-1185">Reference proteome</keyword>
<evidence type="ECO:0000313" key="2">
    <source>
        <dbReference type="EMBL" id="MET8432417.1"/>
    </source>
</evidence>
<evidence type="ECO:0000313" key="3">
    <source>
        <dbReference type="Proteomes" id="UP001550044"/>
    </source>
</evidence>
<dbReference type="Pfam" id="PF12697">
    <property type="entry name" value="Abhydrolase_6"/>
    <property type="match status" value="1"/>
</dbReference>
<feature type="domain" description="AB hydrolase-1" evidence="1">
    <location>
        <begin position="23"/>
        <end position="252"/>
    </location>
</feature>
<dbReference type="GO" id="GO:0016787">
    <property type="term" value="F:hydrolase activity"/>
    <property type="evidence" value="ECO:0007669"/>
    <property type="project" value="UniProtKB-KW"/>
</dbReference>
<proteinExistence type="predicted"/>
<dbReference type="Proteomes" id="UP001550044">
    <property type="component" value="Unassembled WGS sequence"/>
</dbReference>
<dbReference type="EMBL" id="JBEXIP010000003">
    <property type="protein sequence ID" value="MET8432417.1"/>
    <property type="molecule type" value="Genomic_DNA"/>
</dbReference>
<evidence type="ECO:0000259" key="1">
    <source>
        <dbReference type="Pfam" id="PF12697"/>
    </source>
</evidence>
<dbReference type="RefSeq" id="WP_356496544.1">
    <property type="nucleotide sequence ID" value="NZ_JBEXEF010000016.1"/>
</dbReference>
<name>A0ABV2U3J8_9ACTN</name>
<protein>
    <submittedName>
        <fullName evidence="2">Alpha/beta hydrolase</fullName>
    </submittedName>
</protein>
<dbReference type="PANTHER" id="PTHR43798">
    <property type="entry name" value="MONOACYLGLYCEROL LIPASE"/>
    <property type="match status" value="1"/>
</dbReference>
<dbReference type="PRINTS" id="PR00111">
    <property type="entry name" value="ABHYDROLASE"/>
</dbReference>
<reference evidence="2 3" key="1">
    <citation type="submission" date="2024-06" db="EMBL/GenBank/DDBJ databases">
        <title>The Natural Products Discovery Center: Release of the First 8490 Sequenced Strains for Exploring Actinobacteria Biosynthetic Diversity.</title>
        <authorList>
            <person name="Kalkreuter E."/>
            <person name="Kautsar S.A."/>
            <person name="Yang D."/>
            <person name="Bader C.D."/>
            <person name="Teijaro C.N."/>
            <person name="Fluegel L."/>
            <person name="Davis C.M."/>
            <person name="Simpson J.R."/>
            <person name="Lauterbach L."/>
            <person name="Steele A.D."/>
            <person name="Gui C."/>
            <person name="Meng S."/>
            <person name="Li G."/>
            <person name="Viehrig K."/>
            <person name="Ye F."/>
            <person name="Su P."/>
            <person name="Kiefer A.F."/>
            <person name="Nichols A."/>
            <person name="Cepeda A.J."/>
            <person name="Yan W."/>
            <person name="Fan B."/>
            <person name="Jiang Y."/>
            <person name="Adhikari A."/>
            <person name="Zheng C.-J."/>
            <person name="Schuster L."/>
            <person name="Cowan T.M."/>
            <person name="Smanski M.J."/>
            <person name="Chevrette M.G."/>
            <person name="De Carvalho L.P.S."/>
            <person name="Shen B."/>
        </authorList>
    </citation>
    <scope>NUCLEOTIDE SEQUENCE [LARGE SCALE GENOMIC DNA]</scope>
    <source>
        <strain evidence="2 3">NPDC005137</strain>
    </source>
</reference>
<dbReference type="Gene3D" id="3.40.50.1820">
    <property type="entry name" value="alpha/beta hydrolase"/>
    <property type="match status" value="1"/>
</dbReference>
<gene>
    <name evidence="2" type="ORF">ABZV61_06350</name>
</gene>
<dbReference type="SUPFAM" id="SSF53474">
    <property type="entry name" value="alpha/beta-Hydrolases"/>
    <property type="match status" value="1"/>
</dbReference>
<dbReference type="InterPro" id="IPR000073">
    <property type="entry name" value="AB_hydrolase_1"/>
</dbReference>
<sequence>MTVTLTTAAVHTQEAGNPDAPLLLCLHGIGSSSAAFAPQLAGLSDQVRVVAWDAPGYAASADPGRAPGLDGYADTAAALIRDRGGRAHVLGVSWGGVIALRLAARHPDLVESLIVADSSRGSGTDPDKAAAMRARAAQLAAEGPDAFAAARGPRLVSADAPAELVERVVATMAASIRTPGYGYAADAMAEADLTDDLPAITAPALVLCGEQDTVTGPKESQAIAGGLTKSVYVTLSGAGHLSNQERPEAFNAWVRAHLHVVARTPA</sequence>